<comment type="caution">
    <text evidence="1">The sequence shown here is derived from an EMBL/GenBank/DDBJ whole genome shotgun (WGS) entry which is preliminary data.</text>
</comment>
<dbReference type="AlphaFoldDB" id="A0A329MCW6"/>
<evidence type="ECO:0000313" key="1">
    <source>
        <dbReference type="EMBL" id="RAV17879.1"/>
    </source>
</evidence>
<protein>
    <submittedName>
        <fullName evidence="1">Uncharacterized protein</fullName>
    </submittedName>
</protein>
<name>A0A329MCW6_9BACL</name>
<dbReference type="Proteomes" id="UP000250369">
    <property type="component" value="Unassembled WGS sequence"/>
</dbReference>
<organism evidence="1 2">
    <name type="scientific">Paenibacillus contaminans</name>
    <dbReference type="NCBI Taxonomy" id="450362"/>
    <lineage>
        <taxon>Bacteria</taxon>
        <taxon>Bacillati</taxon>
        <taxon>Bacillota</taxon>
        <taxon>Bacilli</taxon>
        <taxon>Bacillales</taxon>
        <taxon>Paenibacillaceae</taxon>
        <taxon>Paenibacillus</taxon>
    </lineage>
</organism>
<gene>
    <name evidence="1" type="ORF">DQG23_26075</name>
</gene>
<accession>A0A329MCW6</accession>
<sequence>MEFQSKVDMEMPYRLLLYQVEMWRLRGTGKKQTVEKHFPCRPLSRSCCITEAVLGRQNADSGSC</sequence>
<keyword evidence="2" id="KW-1185">Reference proteome</keyword>
<dbReference type="EMBL" id="QMFB01000017">
    <property type="protein sequence ID" value="RAV17879.1"/>
    <property type="molecule type" value="Genomic_DNA"/>
</dbReference>
<evidence type="ECO:0000313" key="2">
    <source>
        <dbReference type="Proteomes" id="UP000250369"/>
    </source>
</evidence>
<proteinExistence type="predicted"/>
<reference evidence="1 2" key="1">
    <citation type="journal article" date="2009" name="Int. J. Syst. Evol. Microbiol.">
        <title>Paenibacillus contaminans sp. nov., isolated from a contaminated laboratory plate.</title>
        <authorList>
            <person name="Chou J.H."/>
            <person name="Lee J.H."/>
            <person name="Lin M.C."/>
            <person name="Chang P.S."/>
            <person name="Arun A.B."/>
            <person name="Young C.C."/>
            <person name="Chen W.M."/>
        </authorList>
    </citation>
    <scope>NUCLEOTIDE SEQUENCE [LARGE SCALE GENOMIC DNA]</scope>
    <source>
        <strain evidence="1 2">CKOBP-6</strain>
    </source>
</reference>